<dbReference type="PRINTS" id="PR01217">
    <property type="entry name" value="PRICHEXTENSN"/>
</dbReference>
<protein>
    <submittedName>
        <fullName evidence="2">Uncharacterized protein</fullName>
    </submittedName>
</protein>
<proteinExistence type="predicted"/>
<name>A0AAD8KXD4_TARER</name>
<feature type="compositionally biased region" description="Pro residues" evidence="1">
    <location>
        <begin position="1"/>
        <end position="55"/>
    </location>
</feature>
<reference evidence="2" key="1">
    <citation type="journal article" date="2023" name="bioRxiv">
        <title>Improved chromosome-level genome assembly for marigold (Tagetes erecta).</title>
        <authorList>
            <person name="Jiang F."/>
            <person name="Yuan L."/>
            <person name="Wang S."/>
            <person name="Wang H."/>
            <person name="Xu D."/>
            <person name="Wang A."/>
            <person name="Fan W."/>
        </authorList>
    </citation>
    <scope>NUCLEOTIDE SEQUENCE</scope>
    <source>
        <strain evidence="2">WSJ</strain>
        <tissue evidence="2">Leaf</tissue>
    </source>
</reference>
<evidence type="ECO:0000256" key="1">
    <source>
        <dbReference type="SAM" id="MobiDB-lite"/>
    </source>
</evidence>
<keyword evidence="3" id="KW-1185">Reference proteome</keyword>
<feature type="region of interest" description="Disordered" evidence="1">
    <location>
        <begin position="1"/>
        <end position="63"/>
    </location>
</feature>
<dbReference type="AlphaFoldDB" id="A0AAD8KXD4"/>
<sequence length="149" mass="15710">MPPPPPPPHRPPPPPPLHRPPPPASPPHRPPPPPPPLHRPPPPPSPHRPPPPSPSPSLQNIPITDAKPHMADLVILWITYGYGDEMMIDLLVNGARVGVKGDGAKLPTVFLECKDGSDGRKTVMVMNGDPTGGVVVVLDGDGDGEVSLL</sequence>
<comment type="caution">
    <text evidence="2">The sequence shown here is derived from an EMBL/GenBank/DDBJ whole genome shotgun (WGS) entry which is preliminary data.</text>
</comment>
<gene>
    <name evidence="2" type="ORF">QVD17_07888</name>
</gene>
<evidence type="ECO:0000313" key="3">
    <source>
        <dbReference type="Proteomes" id="UP001229421"/>
    </source>
</evidence>
<organism evidence="2 3">
    <name type="scientific">Tagetes erecta</name>
    <name type="common">African marigold</name>
    <dbReference type="NCBI Taxonomy" id="13708"/>
    <lineage>
        <taxon>Eukaryota</taxon>
        <taxon>Viridiplantae</taxon>
        <taxon>Streptophyta</taxon>
        <taxon>Embryophyta</taxon>
        <taxon>Tracheophyta</taxon>
        <taxon>Spermatophyta</taxon>
        <taxon>Magnoliopsida</taxon>
        <taxon>eudicotyledons</taxon>
        <taxon>Gunneridae</taxon>
        <taxon>Pentapetalae</taxon>
        <taxon>asterids</taxon>
        <taxon>campanulids</taxon>
        <taxon>Asterales</taxon>
        <taxon>Asteraceae</taxon>
        <taxon>Asteroideae</taxon>
        <taxon>Heliantheae alliance</taxon>
        <taxon>Tageteae</taxon>
        <taxon>Tagetes</taxon>
    </lineage>
</organism>
<evidence type="ECO:0000313" key="2">
    <source>
        <dbReference type="EMBL" id="KAK1431429.1"/>
    </source>
</evidence>
<dbReference type="Proteomes" id="UP001229421">
    <property type="component" value="Unassembled WGS sequence"/>
</dbReference>
<accession>A0AAD8KXD4</accession>
<dbReference type="EMBL" id="JAUHHV010000002">
    <property type="protein sequence ID" value="KAK1431429.1"/>
    <property type="molecule type" value="Genomic_DNA"/>
</dbReference>